<dbReference type="PROSITE" id="PS00211">
    <property type="entry name" value="ABC_TRANSPORTER_1"/>
    <property type="match status" value="1"/>
</dbReference>
<comment type="similarity">
    <text evidence="1">Belongs to the ABC transporter superfamily.</text>
</comment>
<dbReference type="CDD" id="cd03257">
    <property type="entry name" value="ABC_NikE_OppD_transporters"/>
    <property type="match status" value="1"/>
</dbReference>
<name>A0ABS3ASS0_9BACT</name>
<dbReference type="PANTHER" id="PTHR43776">
    <property type="entry name" value="TRANSPORT ATP-BINDING PROTEIN"/>
    <property type="match status" value="1"/>
</dbReference>
<dbReference type="InterPro" id="IPR003593">
    <property type="entry name" value="AAA+_ATPase"/>
</dbReference>
<dbReference type="Gene3D" id="3.40.50.300">
    <property type="entry name" value="P-loop containing nucleotide triphosphate hydrolases"/>
    <property type="match status" value="1"/>
</dbReference>
<keyword evidence="3" id="KW-0547">Nucleotide-binding</keyword>
<evidence type="ECO:0000256" key="3">
    <source>
        <dbReference type="ARBA" id="ARBA00022741"/>
    </source>
</evidence>
<dbReference type="GO" id="GO:0005524">
    <property type="term" value="F:ATP binding"/>
    <property type="evidence" value="ECO:0007669"/>
    <property type="project" value="UniProtKB-KW"/>
</dbReference>
<evidence type="ECO:0000256" key="1">
    <source>
        <dbReference type="ARBA" id="ARBA00005417"/>
    </source>
</evidence>
<dbReference type="PANTHER" id="PTHR43776:SF7">
    <property type="entry name" value="D,D-DIPEPTIDE TRANSPORT ATP-BINDING PROTEIN DDPF-RELATED"/>
    <property type="match status" value="1"/>
</dbReference>
<reference evidence="6 7" key="1">
    <citation type="submission" date="2021-02" db="EMBL/GenBank/DDBJ databases">
        <title>Activity-based single-cell genomes from oceanic crustal fluid captures similar information to metagenomic and metatranscriptomic surveys with orders of magnitude less sampling.</title>
        <authorList>
            <person name="D'Angelo T.S."/>
            <person name="Orcutt B.N."/>
        </authorList>
    </citation>
    <scope>NUCLEOTIDE SEQUENCE [LARGE SCALE GENOMIC DNA]</scope>
    <source>
        <strain evidence="6">AH-315-G07</strain>
    </source>
</reference>
<dbReference type="SMART" id="SM00382">
    <property type="entry name" value="AAA"/>
    <property type="match status" value="1"/>
</dbReference>
<dbReference type="NCBIfam" id="TIGR01727">
    <property type="entry name" value="oligo_HPY"/>
    <property type="match status" value="1"/>
</dbReference>
<dbReference type="SUPFAM" id="SSF52540">
    <property type="entry name" value="P-loop containing nucleoside triphosphate hydrolases"/>
    <property type="match status" value="1"/>
</dbReference>
<feature type="domain" description="ABC transporter" evidence="5">
    <location>
        <begin position="6"/>
        <end position="257"/>
    </location>
</feature>
<organism evidence="6 7">
    <name type="scientific">Simkania negevensis</name>
    <dbReference type="NCBI Taxonomy" id="83561"/>
    <lineage>
        <taxon>Bacteria</taxon>
        <taxon>Pseudomonadati</taxon>
        <taxon>Chlamydiota</taxon>
        <taxon>Chlamydiia</taxon>
        <taxon>Parachlamydiales</taxon>
        <taxon>Simkaniaceae</taxon>
        <taxon>Simkania</taxon>
    </lineage>
</organism>
<dbReference type="InterPro" id="IPR013563">
    <property type="entry name" value="Oligopep_ABC_C"/>
</dbReference>
<protein>
    <submittedName>
        <fullName evidence="6">ABC transporter ATP-binding protein</fullName>
    </submittedName>
</protein>
<evidence type="ECO:0000256" key="2">
    <source>
        <dbReference type="ARBA" id="ARBA00022448"/>
    </source>
</evidence>
<dbReference type="PROSITE" id="PS50893">
    <property type="entry name" value="ABC_TRANSPORTER_2"/>
    <property type="match status" value="1"/>
</dbReference>
<evidence type="ECO:0000256" key="4">
    <source>
        <dbReference type="ARBA" id="ARBA00022840"/>
    </source>
</evidence>
<gene>
    <name evidence="6" type="ORF">JYU14_00455</name>
</gene>
<comment type="caution">
    <text evidence="6">The sequence shown here is derived from an EMBL/GenBank/DDBJ whole genome shotgun (WGS) entry which is preliminary data.</text>
</comment>
<proteinExistence type="inferred from homology"/>
<sequence>MSEILLRVRNLTKHFPVYAGIFRKEIDKVYALNGIDFDIRKKEVVGMVGESGCGKTTAGRTLLRLIEPSFGEVFFEGVNFTTLSQRAIKPLRKEMQIVFQDPYSSLNPRKTIGMSIGEGLLYHRLVKTKKELADSIVQNLERVGLGADAIDRYPHQFSGGQQQRICIGRAIALRPKLLVCDEAVSALDVSVQAQILCLLNDLKEELGLSILFISHDLSVVNYICDRIVVMYQGYIVESASAKELYSNPKHPYTEVLLSAIPKEHPDEKKDRTVMRGKIEALADRQQGCPFVGRCPHAKEECAIRKPPKKVFQDSEGNDHEYYCILD</sequence>
<keyword evidence="4 6" id="KW-0067">ATP-binding</keyword>
<evidence type="ECO:0000313" key="7">
    <source>
        <dbReference type="Proteomes" id="UP000722121"/>
    </source>
</evidence>
<dbReference type="InterPro" id="IPR027417">
    <property type="entry name" value="P-loop_NTPase"/>
</dbReference>
<dbReference type="EMBL" id="JAFITR010000005">
    <property type="protein sequence ID" value="MBN4066539.1"/>
    <property type="molecule type" value="Genomic_DNA"/>
</dbReference>
<evidence type="ECO:0000259" key="5">
    <source>
        <dbReference type="PROSITE" id="PS50893"/>
    </source>
</evidence>
<dbReference type="Pfam" id="PF00005">
    <property type="entry name" value="ABC_tran"/>
    <property type="match status" value="1"/>
</dbReference>
<evidence type="ECO:0000313" key="6">
    <source>
        <dbReference type="EMBL" id="MBN4066539.1"/>
    </source>
</evidence>
<keyword evidence="7" id="KW-1185">Reference proteome</keyword>
<dbReference type="InterPro" id="IPR003439">
    <property type="entry name" value="ABC_transporter-like_ATP-bd"/>
</dbReference>
<accession>A0ABS3ASS0</accession>
<dbReference type="InterPro" id="IPR050319">
    <property type="entry name" value="ABC_transp_ATP-bind"/>
</dbReference>
<keyword evidence="2" id="KW-0813">Transport</keyword>
<dbReference type="Pfam" id="PF08352">
    <property type="entry name" value="oligo_HPY"/>
    <property type="match status" value="1"/>
</dbReference>
<dbReference type="InterPro" id="IPR017871">
    <property type="entry name" value="ABC_transporter-like_CS"/>
</dbReference>
<dbReference type="Proteomes" id="UP000722121">
    <property type="component" value="Unassembled WGS sequence"/>
</dbReference>